<dbReference type="PROSITE" id="PS50294">
    <property type="entry name" value="WD_REPEATS_REGION"/>
    <property type="match status" value="2"/>
</dbReference>
<reference evidence="5 6" key="1">
    <citation type="submission" date="2021-06" db="EMBL/GenBank/DDBJ databases">
        <title>Genome sequence of Babesia caballi.</title>
        <authorList>
            <person name="Yamagishi J."/>
            <person name="Kidaka T."/>
            <person name="Ochi A."/>
        </authorList>
    </citation>
    <scope>NUCLEOTIDE SEQUENCE [LARGE SCALE GENOMIC DNA]</scope>
    <source>
        <strain evidence="5">USDA-D6B2</strain>
    </source>
</reference>
<dbReference type="RefSeq" id="XP_067716454.1">
    <property type="nucleotide sequence ID" value="XM_067860353.1"/>
</dbReference>
<accession>A0AAV4LXB9</accession>
<dbReference type="InterPro" id="IPR015943">
    <property type="entry name" value="WD40/YVTN_repeat-like_dom_sf"/>
</dbReference>
<dbReference type="SMART" id="SM00320">
    <property type="entry name" value="WD40"/>
    <property type="match status" value="2"/>
</dbReference>
<dbReference type="PANTHER" id="PTHR44006:SF1">
    <property type="entry name" value="U5 SMALL NUCLEAR RIBONUCLEOPROTEIN 40 KDA PROTEIN"/>
    <property type="match status" value="1"/>
</dbReference>
<name>A0AAV4LXB9_BABCB</name>
<dbReference type="Proteomes" id="UP001497744">
    <property type="component" value="Unassembled WGS sequence"/>
</dbReference>
<dbReference type="PANTHER" id="PTHR44006">
    <property type="entry name" value="U5 SMALL NUCLEAR RIBONUCLEOPROTEIN 40 KDA PROTEIN"/>
    <property type="match status" value="1"/>
</dbReference>
<evidence type="ECO:0000256" key="3">
    <source>
        <dbReference type="PROSITE-ProRule" id="PRU00221"/>
    </source>
</evidence>
<comment type="caution">
    <text evidence="5">The sequence shown here is derived from an EMBL/GenBank/DDBJ whole genome shotgun (WGS) entry which is preliminary data.</text>
</comment>
<feature type="repeat" description="WD" evidence="3">
    <location>
        <begin position="62"/>
        <end position="103"/>
    </location>
</feature>
<keyword evidence="6" id="KW-1185">Reference proteome</keyword>
<evidence type="ECO:0000256" key="1">
    <source>
        <dbReference type="ARBA" id="ARBA00022574"/>
    </source>
</evidence>
<dbReference type="InterPro" id="IPR001680">
    <property type="entry name" value="WD40_rpt"/>
</dbReference>
<dbReference type="InterPro" id="IPR036322">
    <property type="entry name" value="WD40_repeat_dom_sf"/>
</dbReference>
<protein>
    <submittedName>
        <fullName evidence="5">U5 snRNP-specific 40 kDa protein, putative</fullName>
    </submittedName>
</protein>
<feature type="repeat" description="WD" evidence="3">
    <location>
        <begin position="19"/>
        <end position="52"/>
    </location>
</feature>
<keyword evidence="1 3" id="KW-0853">WD repeat</keyword>
<evidence type="ECO:0000256" key="4">
    <source>
        <dbReference type="SAM" id="MobiDB-lite"/>
    </source>
</evidence>
<dbReference type="AlphaFoldDB" id="A0AAV4LXB9"/>
<dbReference type="EMBL" id="BPLF01000003">
    <property type="protein sequence ID" value="GIX64385.1"/>
    <property type="molecule type" value="Genomic_DNA"/>
</dbReference>
<evidence type="ECO:0000313" key="5">
    <source>
        <dbReference type="EMBL" id="GIX64385.1"/>
    </source>
</evidence>
<gene>
    <name evidence="5" type="ORF">BcabD6B2_38200</name>
</gene>
<dbReference type="Gene3D" id="2.130.10.10">
    <property type="entry name" value="YVTN repeat-like/Quinoprotein amine dehydrogenase"/>
    <property type="match status" value="1"/>
</dbReference>
<organism evidence="5 6">
    <name type="scientific">Babesia caballi</name>
    <dbReference type="NCBI Taxonomy" id="5871"/>
    <lineage>
        <taxon>Eukaryota</taxon>
        <taxon>Sar</taxon>
        <taxon>Alveolata</taxon>
        <taxon>Apicomplexa</taxon>
        <taxon>Aconoidasida</taxon>
        <taxon>Piroplasmida</taxon>
        <taxon>Babesiidae</taxon>
        <taxon>Babesia</taxon>
    </lineage>
</organism>
<dbReference type="InterPro" id="IPR052234">
    <property type="entry name" value="U5_snRNP_Component"/>
</dbReference>
<dbReference type="GeneID" id="94195866"/>
<dbReference type="SUPFAM" id="SSF50978">
    <property type="entry name" value="WD40 repeat-like"/>
    <property type="match status" value="1"/>
</dbReference>
<dbReference type="GO" id="GO:0003723">
    <property type="term" value="F:RNA binding"/>
    <property type="evidence" value="ECO:0007669"/>
    <property type="project" value="TreeGrafter"/>
</dbReference>
<dbReference type="GO" id="GO:0071013">
    <property type="term" value="C:catalytic step 2 spliceosome"/>
    <property type="evidence" value="ECO:0007669"/>
    <property type="project" value="TreeGrafter"/>
</dbReference>
<dbReference type="Pfam" id="PF00400">
    <property type="entry name" value="WD40"/>
    <property type="match status" value="2"/>
</dbReference>
<keyword evidence="2" id="KW-0677">Repeat</keyword>
<feature type="region of interest" description="Disordered" evidence="4">
    <location>
        <begin position="131"/>
        <end position="156"/>
    </location>
</feature>
<proteinExistence type="predicted"/>
<sequence length="156" mass="17723">MGDVVEKRTSGLKAPVLLLTGHDGEVYCLEFSGNGQLLASGAKDKSILLFEVYGECRNIGVLSGHKNAILELHWSANSDFLYCCSADHCASLWDVEYQKRLQKYGECAVPRTNPRSRPHWHRQQLLPRARGRWGHAGHRRRRRHRQGLGQPEQAPR</sequence>
<evidence type="ECO:0000313" key="6">
    <source>
        <dbReference type="Proteomes" id="UP001497744"/>
    </source>
</evidence>
<dbReference type="PROSITE" id="PS50082">
    <property type="entry name" value="WD_REPEATS_2"/>
    <property type="match status" value="2"/>
</dbReference>
<feature type="compositionally biased region" description="Basic residues" evidence="4">
    <location>
        <begin position="131"/>
        <end position="146"/>
    </location>
</feature>
<evidence type="ECO:0000256" key="2">
    <source>
        <dbReference type="ARBA" id="ARBA00022737"/>
    </source>
</evidence>